<dbReference type="GeneID" id="82131909"/>
<organism evidence="2 3">
    <name type="scientific">Helicobacter ailurogastricus</name>
    <dbReference type="NCBI Taxonomy" id="1578720"/>
    <lineage>
        <taxon>Bacteria</taxon>
        <taxon>Pseudomonadati</taxon>
        <taxon>Campylobacterota</taxon>
        <taxon>Epsilonproteobacteria</taxon>
        <taxon>Campylobacterales</taxon>
        <taxon>Helicobacteraceae</taxon>
        <taxon>Helicobacter</taxon>
    </lineage>
</organism>
<sequence>MNINRFIRNFLTLRSALEEQNFSSKELNNLCMQGALEYEKLHLQEMQQGLEEAKLSLEAAQVKAKIEIEASNAKHELELKRANALNALIQCTSMLKSLKDNAAINRANAYVGFLQVVGNATNTAAVTSHASNVIRTINQIGMAGTNGRLEGILDRLAGELNALDPLQDVRQDVQVFAQSLETLPGHPVKVWGISLLSNSKDSFSVDGRHVCDGSSMLFNQSAPGTYAITFTSTNREHSASKTINIQVQAQDLPTQHKRS</sequence>
<name>A0A0K2Y661_9HELI</name>
<reference evidence="3" key="1">
    <citation type="submission" date="2014-12" db="EMBL/GenBank/DDBJ databases">
        <authorList>
            <person name="Jaenicke S."/>
        </authorList>
    </citation>
    <scope>NUCLEOTIDE SEQUENCE [LARGE SCALE GENOMIC DNA]</scope>
</reference>
<proteinExistence type="predicted"/>
<gene>
    <name evidence="2" type="ORF">HAL07_09430</name>
</gene>
<dbReference type="RefSeq" id="WP_053945272.1">
    <property type="nucleotide sequence ID" value="NZ_CDMG01000004.1"/>
</dbReference>
<dbReference type="Proteomes" id="UP000043437">
    <property type="component" value="Unassembled WGS sequence"/>
</dbReference>
<dbReference type="EMBL" id="CDMG01000004">
    <property type="protein sequence ID" value="CRI32468.1"/>
    <property type="molecule type" value="Genomic_DNA"/>
</dbReference>
<feature type="coiled-coil region" evidence="1">
    <location>
        <begin position="43"/>
        <end position="83"/>
    </location>
</feature>
<accession>A0A0K2Y661</accession>
<evidence type="ECO:0000256" key="1">
    <source>
        <dbReference type="SAM" id="Coils"/>
    </source>
</evidence>
<evidence type="ECO:0000313" key="3">
    <source>
        <dbReference type="Proteomes" id="UP000043437"/>
    </source>
</evidence>
<dbReference type="AlphaFoldDB" id="A0A0K2Y661"/>
<keyword evidence="1" id="KW-0175">Coiled coil</keyword>
<evidence type="ECO:0000313" key="2">
    <source>
        <dbReference type="EMBL" id="CRI32468.1"/>
    </source>
</evidence>
<protein>
    <submittedName>
        <fullName evidence="2">Uncharacterized protein</fullName>
    </submittedName>
</protein>